<name>A0A1I0NZU0_9BACT</name>
<dbReference type="InterPro" id="IPR058637">
    <property type="entry name" value="YknX-like_C"/>
</dbReference>
<gene>
    <name evidence="6" type="ORF">SAMN04488122_0473</name>
</gene>
<evidence type="ECO:0000256" key="1">
    <source>
        <dbReference type="ARBA" id="ARBA00009477"/>
    </source>
</evidence>
<dbReference type="NCBIfam" id="TIGR01730">
    <property type="entry name" value="RND_mfp"/>
    <property type="match status" value="1"/>
</dbReference>
<dbReference type="Proteomes" id="UP000199310">
    <property type="component" value="Unassembled WGS sequence"/>
</dbReference>
<dbReference type="EMBL" id="FOJG01000001">
    <property type="protein sequence ID" value="SEW07368.1"/>
    <property type="molecule type" value="Genomic_DNA"/>
</dbReference>
<dbReference type="SUPFAM" id="SSF111369">
    <property type="entry name" value="HlyD-like secretion proteins"/>
    <property type="match status" value="1"/>
</dbReference>
<proteinExistence type="inferred from homology"/>
<dbReference type="GO" id="GO:0015562">
    <property type="term" value="F:efflux transmembrane transporter activity"/>
    <property type="evidence" value="ECO:0007669"/>
    <property type="project" value="TreeGrafter"/>
</dbReference>
<dbReference type="STRING" id="29529.SAMN04488122_0473"/>
<keyword evidence="2" id="KW-0732">Signal</keyword>
<dbReference type="InterPro" id="IPR006143">
    <property type="entry name" value="RND_pump_MFP"/>
</dbReference>
<organism evidence="6 7">
    <name type="scientific">Chitinophaga arvensicola</name>
    <dbReference type="NCBI Taxonomy" id="29529"/>
    <lineage>
        <taxon>Bacteria</taxon>
        <taxon>Pseudomonadati</taxon>
        <taxon>Bacteroidota</taxon>
        <taxon>Chitinophagia</taxon>
        <taxon>Chitinophagales</taxon>
        <taxon>Chitinophagaceae</taxon>
        <taxon>Chitinophaga</taxon>
    </lineage>
</organism>
<protein>
    <submittedName>
        <fullName evidence="6">RND family efflux transporter, MFP subunit</fullName>
    </submittedName>
</protein>
<evidence type="ECO:0000259" key="4">
    <source>
        <dbReference type="Pfam" id="PF25973"/>
    </source>
</evidence>
<dbReference type="Pfam" id="PF25989">
    <property type="entry name" value="YknX_C"/>
    <property type="match status" value="1"/>
</dbReference>
<dbReference type="InterPro" id="IPR058792">
    <property type="entry name" value="Beta-barrel_RND_2"/>
</dbReference>
<dbReference type="GO" id="GO:1990281">
    <property type="term" value="C:efflux pump complex"/>
    <property type="evidence" value="ECO:0007669"/>
    <property type="project" value="TreeGrafter"/>
</dbReference>
<dbReference type="PANTHER" id="PTHR30469">
    <property type="entry name" value="MULTIDRUG RESISTANCE PROTEIN MDTA"/>
    <property type="match status" value="1"/>
</dbReference>
<dbReference type="Gene3D" id="1.10.287.470">
    <property type="entry name" value="Helix hairpin bin"/>
    <property type="match status" value="1"/>
</dbReference>
<evidence type="ECO:0000259" key="5">
    <source>
        <dbReference type="Pfam" id="PF25989"/>
    </source>
</evidence>
<reference evidence="7" key="1">
    <citation type="submission" date="2016-10" db="EMBL/GenBank/DDBJ databases">
        <authorList>
            <person name="Varghese N."/>
            <person name="Submissions S."/>
        </authorList>
    </citation>
    <scope>NUCLEOTIDE SEQUENCE [LARGE SCALE GENOMIC DNA]</scope>
    <source>
        <strain evidence="7">DSM 3695</strain>
    </source>
</reference>
<sequence>MNINKYSLSYRVMTAAALLPIGLLFTSCHSSRADDEKETDNQRVQVKIIHLQKSQLDASLKLPGEIKPFQFADLYAKVNSYVKNVNVDLGSQVTAGQVLATLDAPEMNTQLLEAQSRLHTKEAMFRASRATYERLLKTSKVPGTISPNDLDMAFEKMSADSAELLSSRSSYHEVQQMLGYLVIRAPFSGVISQRNVHPGTYVGPAGKGSDRPLFRLEEQQKLRLSVAVPEIYTDEAHHANDVRFTVKSLPGDTFTAKVNRIAGSLDVKLRSEILEMDVANKAARLLPGMYAEVQMPMPGKKDVYIVPKSAIVANSEKVFVIKSVNNKAVWTPVKCGNESNGQVEVFGDLSDNDQLVQNGSDEIKEGTTLQAVAK</sequence>
<evidence type="ECO:0000256" key="2">
    <source>
        <dbReference type="SAM" id="SignalP"/>
    </source>
</evidence>
<feature type="chain" id="PRO_5011497953" evidence="2">
    <location>
        <begin position="34"/>
        <end position="374"/>
    </location>
</feature>
<feature type="signal peptide" evidence="2">
    <location>
        <begin position="1"/>
        <end position="33"/>
    </location>
</feature>
<dbReference type="Pfam" id="PF25954">
    <property type="entry name" value="Beta-barrel_RND_2"/>
    <property type="match status" value="1"/>
</dbReference>
<dbReference type="Gene3D" id="2.40.420.20">
    <property type="match status" value="1"/>
</dbReference>
<evidence type="ECO:0000313" key="6">
    <source>
        <dbReference type="EMBL" id="SEW07368.1"/>
    </source>
</evidence>
<feature type="domain" description="YknX-like C-terminal permuted SH3-like" evidence="5">
    <location>
        <begin position="306"/>
        <end position="369"/>
    </location>
</feature>
<feature type="domain" description="CusB-like beta-barrel" evidence="3">
    <location>
        <begin position="224"/>
        <end position="295"/>
    </location>
</feature>
<evidence type="ECO:0000259" key="3">
    <source>
        <dbReference type="Pfam" id="PF25954"/>
    </source>
</evidence>
<dbReference type="InterPro" id="IPR058647">
    <property type="entry name" value="BSH_CzcB-like"/>
</dbReference>
<dbReference type="Pfam" id="PF25973">
    <property type="entry name" value="BSH_CzcB"/>
    <property type="match status" value="1"/>
</dbReference>
<evidence type="ECO:0000313" key="7">
    <source>
        <dbReference type="Proteomes" id="UP000199310"/>
    </source>
</evidence>
<accession>A0A1I0NZU0</accession>
<comment type="similarity">
    <text evidence="1">Belongs to the membrane fusion protein (MFP) (TC 8.A.1) family.</text>
</comment>
<feature type="domain" description="CzcB-like barrel-sandwich hybrid" evidence="4">
    <location>
        <begin position="72"/>
        <end position="203"/>
    </location>
</feature>
<dbReference type="PANTHER" id="PTHR30469:SF37">
    <property type="entry name" value="RAGD PROTEIN"/>
    <property type="match status" value="1"/>
</dbReference>
<keyword evidence="7" id="KW-1185">Reference proteome</keyword>
<dbReference type="Gene3D" id="2.40.30.170">
    <property type="match status" value="1"/>
</dbReference>
<dbReference type="Gene3D" id="2.40.50.100">
    <property type="match status" value="1"/>
</dbReference>
<dbReference type="RefSeq" id="WP_177192018.1">
    <property type="nucleotide sequence ID" value="NZ_FOJG01000001.1"/>
</dbReference>
<dbReference type="AlphaFoldDB" id="A0A1I0NZU0"/>
<dbReference type="PROSITE" id="PS51257">
    <property type="entry name" value="PROKAR_LIPOPROTEIN"/>
    <property type="match status" value="1"/>
</dbReference>